<dbReference type="SUPFAM" id="SSF47473">
    <property type="entry name" value="EF-hand"/>
    <property type="match status" value="1"/>
</dbReference>
<evidence type="ECO:0000256" key="1">
    <source>
        <dbReference type="SAM" id="MobiDB-lite"/>
    </source>
</evidence>
<dbReference type="EMBL" id="HBIM01019214">
    <property type="protein sequence ID" value="CAE0417728.1"/>
    <property type="molecule type" value="Transcribed_RNA"/>
</dbReference>
<feature type="region of interest" description="Disordered" evidence="1">
    <location>
        <begin position="255"/>
        <end position="276"/>
    </location>
</feature>
<name>A0A7S3LAW2_9STRA</name>
<proteinExistence type="predicted"/>
<gene>
    <name evidence="2" type="ORF">ACOF00016_LOCUS14626</name>
</gene>
<evidence type="ECO:0000313" key="2">
    <source>
        <dbReference type="EMBL" id="CAE0417728.1"/>
    </source>
</evidence>
<dbReference type="AlphaFoldDB" id="A0A7S3LAW2"/>
<sequence length="276" mass="31736">MGSSASKTNTEDCLAVECVAKYMSITKQQLIDLRNRCYMSMDSKRKISRKAFNRNVQLCKINENPDAEILDGLFTMWDMRGEDKILVPPFLLSLAPLSCRYEELKEILKFALVVFIKETNGELSADKLVFILKHLNQTASYFGDTVLTHRQIYKVVDNVFGTMSIISQEGPILTHEEVIVKLVEDPLLNQFLTRDLPKVKQPRVTFSPRSRVHREDGSEMSSDYSVPLTPIARVRLNEPRKSALKKPSTINTNFVDPNQKIRNRPSNRVMWNSRRK</sequence>
<accession>A0A7S3LAW2</accession>
<dbReference type="InterPro" id="IPR011992">
    <property type="entry name" value="EF-hand-dom_pair"/>
</dbReference>
<reference evidence="2" key="1">
    <citation type="submission" date="2021-01" db="EMBL/GenBank/DDBJ databases">
        <authorList>
            <person name="Corre E."/>
            <person name="Pelletier E."/>
            <person name="Niang G."/>
            <person name="Scheremetjew M."/>
            <person name="Finn R."/>
            <person name="Kale V."/>
            <person name="Holt S."/>
            <person name="Cochrane G."/>
            <person name="Meng A."/>
            <person name="Brown T."/>
            <person name="Cohen L."/>
        </authorList>
    </citation>
    <scope>NUCLEOTIDE SEQUENCE</scope>
    <source>
        <strain evidence="2">CCMP127</strain>
    </source>
</reference>
<dbReference type="Gene3D" id="1.10.238.10">
    <property type="entry name" value="EF-hand"/>
    <property type="match status" value="1"/>
</dbReference>
<protein>
    <submittedName>
        <fullName evidence="2">Uncharacterized protein</fullName>
    </submittedName>
</protein>
<organism evidence="2">
    <name type="scientific">Amphora coffeiformis</name>
    <dbReference type="NCBI Taxonomy" id="265554"/>
    <lineage>
        <taxon>Eukaryota</taxon>
        <taxon>Sar</taxon>
        <taxon>Stramenopiles</taxon>
        <taxon>Ochrophyta</taxon>
        <taxon>Bacillariophyta</taxon>
        <taxon>Bacillariophyceae</taxon>
        <taxon>Bacillariophycidae</taxon>
        <taxon>Thalassiophysales</taxon>
        <taxon>Catenulaceae</taxon>
        <taxon>Amphora</taxon>
    </lineage>
</organism>